<dbReference type="GO" id="GO:0016757">
    <property type="term" value="F:glycosyltransferase activity"/>
    <property type="evidence" value="ECO:0007669"/>
    <property type="project" value="TreeGrafter"/>
</dbReference>
<dbReference type="AlphaFoldDB" id="A0A1S2MD22"/>
<comment type="caution">
    <text evidence="2">The sequence shown here is derived from an EMBL/GenBank/DDBJ whole genome shotgun (WGS) entry which is preliminary data.</text>
</comment>
<gene>
    <name evidence="2" type="ORF">BKP45_03255</name>
</gene>
<evidence type="ECO:0000313" key="2">
    <source>
        <dbReference type="EMBL" id="OIJ22476.1"/>
    </source>
</evidence>
<keyword evidence="3" id="KW-1185">Reference proteome</keyword>
<evidence type="ECO:0000313" key="3">
    <source>
        <dbReference type="Proteomes" id="UP000180057"/>
    </source>
</evidence>
<dbReference type="PANTHER" id="PTHR46401">
    <property type="entry name" value="GLYCOSYLTRANSFERASE WBBK-RELATED"/>
    <property type="match status" value="1"/>
</dbReference>
<dbReference type="PANTHER" id="PTHR46401:SF8">
    <property type="entry name" value="BLL6006 PROTEIN"/>
    <property type="match status" value="1"/>
</dbReference>
<dbReference type="STRING" id="472963.BKP45_03255"/>
<name>A0A1S2MD22_9BACI</name>
<accession>A0A1S2MD22</accession>
<dbReference type="Pfam" id="PF09314">
    <property type="entry name" value="DUF1972"/>
    <property type="match status" value="1"/>
</dbReference>
<dbReference type="SUPFAM" id="SSF53756">
    <property type="entry name" value="UDP-Glycosyltransferase/glycogen phosphorylase"/>
    <property type="match status" value="1"/>
</dbReference>
<reference evidence="2 3" key="1">
    <citation type="submission" date="2016-10" db="EMBL/GenBank/DDBJ databases">
        <title>Draft genome sequences of four alkaliphilic bacteria belonging to the Anaerobacillus genus.</title>
        <authorList>
            <person name="Bassil N.M."/>
            <person name="Lloyd J.R."/>
        </authorList>
    </citation>
    <scope>NUCLEOTIDE SEQUENCE [LARGE SCALE GENOMIC DNA]</scope>
    <source>
        <strain evidence="2 3">DSM 22531</strain>
    </source>
</reference>
<organism evidence="2 3">
    <name type="scientific">Anaerobacillus alkalidiazotrophicus</name>
    <dbReference type="NCBI Taxonomy" id="472963"/>
    <lineage>
        <taxon>Bacteria</taxon>
        <taxon>Bacillati</taxon>
        <taxon>Bacillota</taxon>
        <taxon>Bacilli</taxon>
        <taxon>Bacillales</taxon>
        <taxon>Bacillaceae</taxon>
        <taxon>Anaerobacillus</taxon>
    </lineage>
</organism>
<dbReference type="EMBL" id="MLQS01000001">
    <property type="protein sequence ID" value="OIJ22476.1"/>
    <property type="molecule type" value="Genomic_DNA"/>
</dbReference>
<proteinExistence type="predicted"/>
<dbReference type="Gene3D" id="3.40.50.2000">
    <property type="entry name" value="Glycogen Phosphorylase B"/>
    <property type="match status" value="2"/>
</dbReference>
<dbReference type="InterPro" id="IPR015393">
    <property type="entry name" value="DUF1972"/>
</dbReference>
<sequence length="386" mass="45378">MKNVFIIGSKGIPSKYGGFETFVDKLTEYQKTPSIKYHVSCLSDNFDETEYNGARCFNVKIPDIGPAKAIYYDIKSLDLVHKYIKENNVRDAIVYILACRIGPFMKFYKKKFKRLNIPVYVNPDGHEWKRAKWNWGIRQYWKLSEKLMIKNTDLAICDSLEIEKYIKKEYDSYLPKTTYISYGATVNKPDDIDENKYNQWLNQWNLKVKDYYLIVGRFVAENNYELIIREFMKSKTKKKLIIVTNIEKNKFYNELMKKTDFNTDDRIKFVGTIYEQDLLYQVRKGAFGYFHGHEVGGTNPSLLEAMATTSLNILLDVNFNREVGREAAIYFNKEVGNLSAIIKYADELSTQETKKIEEKALERIRTAYSWELIVNQYEDCFLKGIK</sequence>
<evidence type="ECO:0000259" key="1">
    <source>
        <dbReference type="Pfam" id="PF09314"/>
    </source>
</evidence>
<dbReference type="NCBIfam" id="NF046071">
    <property type="entry name" value="B1-4RhmsylTfaseCps2T"/>
    <property type="match status" value="1"/>
</dbReference>
<feature type="domain" description="DUF1972" evidence="1">
    <location>
        <begin position="1"/>
        <end position="184"/>
    </location>
</feature>
<dbReference type="Proteomes" id="UP000180057">
    <property type="component" value="Unassembled WGS sequence"/>
</dbReference>
<dbReference type="OrthoDB" id="9792269at2"/>
<dbReference type="RefSeq" id="WP_071389030.1">
    <property type="nucleotide sequence ID" value="NZ_MLQS01000001.1"/>
</dbReference>
<keyword evidence="2" id="KW-0808">Transferase</keyword>
<protein>
    <submittedName>
        <fullName evidence="2">Glycosyl transferase</fullName>
    </submittedName>
</protein>